<dbReference type="PROSITE" id="PS50008">
    <property type="entry name" value="PIPLC_Y_DOMAIN"/>
    <property type="match status" value="1"/>
</dbReference>
<dbReference type="Pfam" id="PF17775">
    <property type="entry name" value="YchJ_M-like"/>
    <property type="match status" value="1"/>
</dbReference>
<dbReference type="AlphaFoldDB" id="A0A6N7KHB6"/>
<evidence type="ECO:0000259" key="2">
    <source>
        <dbReference type="PROSITE" id="PS50008"/>
    </source>
</evidence>
<reference evidence="3 4" key="1">
    <citation type="submission" date="2019-09" db="EMBL/GenBank/DDBJ databases">
        <title>Genome Sequences of Streptomyces kaniharaensis ATCC 21070.</title>
        <authorList>
            <person name="Zhu W."/>
            <person name="De Crecy-Lagard V."/>
            <person name="Richards N.G."/>
        </authorList>
    </citation>
    <scope>NUCLEOTIDE SEQUENCE [LARGE SCALE GENOMIC DNA]</scope>
    <source>
        <strain evidence="3 4">SF-557</strain>
    </source>
</reference>
<dbReference type="EMBL" id="WBOF01000001">
    <property type="protein sequence ID" value="MQS10852.1"/>
    <property type="molecule type" value="Genomic_DNA"/>
</dbReference>
<comment type="caution">
    <text evidence="3">The sequence shown here is derived from an EMBL/GenBank/DDBJ whole genome shotgun (WGS) entry which is preliminary data.</text>
</comment>
<dbReference type="PANTHER" id="PTHR33747:SF1">
    <property type="entry name" value="ADENYLATE CYCLASE-ASSOCIATED CAP C-TERMINAL DOMAIN-CONTAINING PROTEIN"/>
    <property type="match status" value="1"/>
</dbReference>
<dbReference type="PANTHER" id="PTHR33747">
    <property type="entry name" value="UPF0225 PROTEIN SCO1677"/>
    <property type="match status" value="1"/>
</dbReference>
<proteinExistence type="inferred from homology"/>
<dbReference type="GO" id="GO:0035556">
    <property type="term" value="P:intracellular signal transduction"/>
    <property type="evidence" value="ECO:0007669"/>
    <property type="project" value="InterPro"/>
</dbReference>
<dbReference type="InterPro" id="IPR023006">
    <property type="entry name" value="YchJ-like"/>
</dbReference>
<accession>A0A6N7KHB6</accession>
<dbReference type="GO" id="GO:0004435">
    <property type="term" value="F:phosphatidylinositol-4,5-bisphosphate phospholipase C activity"/>
    <property type="evidence" value="ECO:0007669"/>
    <property type="project" value="InterPro"/>
</dbReference>
<comment type="similarity">
    <text evidence="1">Belongs to the UPF0225 family.</text>
</comment>
<dbReference type="HAMAP" id="MF_00612">
    <property type="entry name" value="UPF0225"/>
    <property type="match status" value="1"/>
</dbReference>
<evidence type="ECO:0000313" key="4">
    <source>
        <dbReference type="Proteomes" id="UP000450000"/>
    </source>
</evidence>
<keyword evidence="4" id="KW-1185">Reference proteome</keyword>
<dbReference type="SUPFAM" id="SSF54427">
    <property type="entry name" value="NTF2-like"/>
    <property type="match status" value="1"/>
</dbReference>
<evidence type="ECO:0000313" key="3">
    <source>
        <dbReference type="EMBL" id="MQS10852.1"/>
    </source>
</evidence>
<dbReference type="InterPro" id="IPR001711">
    <property type="entry name" value="PLipase_C_Pinositol-sp_Y"/>
</dbReference>
<feature type="domain" description="PI-PLC Y-box" evidence="2">
    <location>
        <begin position="44"/>
        <end position="88"/>
    </location>
</feature>
<dbReference type="InterPro" id="IPR048469">
    <property type="entry name" value="YchJ-like_M"/>
</dbReference>
<dbReference type="Proteomes" id="UP000450000">
    <property type="component" value="Unassembled WGS sequence"/>
</dbReference>
<protein>
    <recommendedName>
        <fullName evidence="1">UPF0225 protein F7Q99_00795</fullName>
    </recommendedName>
</protein>
<evidence type="ECO:0000256" key="1">
    <source>
        <dbReference type="HAMAP-Rule" id="MF_00612"/>
    </source>
</evidence>
<dbReference type="RefSeq" id="WP_153459604.1">
    <property type="nucleotide sequence ID" value="NZ_WBOF01000001.1"/>
</dbReference>
<dbReference type="Gene3D" id="3.10.450.50">
    <property type="match status" value="1"/>
</dbReference>
<organism evidence="3 4">
    <name type="scientific">Streptomyces kaniharaensis</name>
    <dbReference type="NCBI Taxonomy" id="212423"/>
    <lineage>
        <taxon>Bacteria</taxon>
        <taxon>Bacillati</taxon>
        <taxon>Actinomycetota</taxon>
        <taxon>Actinomycetes</taxon>
        <taxon>Kitasatosporales</taxon>
        <taxon>Streptomycetaceae</taxon>
        <taxon>Streptomyces</taxon>
    </lineage>
</organism>
<dbReference type="OrthoDB" id="21421at2"/>
<dbReference type="InterPro" id="IPR032710">
    <property type="entry name" value="NTF2-like_dom_sf"/>
</dbReference>
<dbReference type="GO" id="GO:0006629">
    <property type="term" value="P:lipid metabolic process"/>
    <property type="evidence" value="ECO:0007669"/>
    <property type="project" value="InterPro"/>
</dbReference>
<sequence length="145" mass="15885">MSRRRSAPRAAAPAPRLLPSSPCPCGLSAAYGDCCGRMHRGAASATTAEALMRSRFSAFVARDEAYLLRTWHPDTRPDSVDFDPALRWTRLEVGGTTEGGAFHAEGTVAFRAYWSEGREEGVLTEHSRFVRHEGAWVYLDALSLG</sequence>
<name>A0A6N7KHB6_9ACTN</name>
<gene>
    <name evidence="3" type="ORF">F7Q99_00795</name>
</gene>